<dbReference type="Gene3D" id="3.40.50.10310">
    <property type="entry name" value="Creatininase"/>
    <property type="match status" value="1"/>
</dbReference>
<dbReference type="GO" id="GO:0016811">
    <property type="term" value="F:hydrolase activity, acting on carbon-nitrogen (but not peptide) bonds, in linear amides"/>
    <property type="evidence" value="ECO:0007669"/>
    <property type="project" value="TreeGrafter"/>
</dbReference>
<evidence type="ECO:0000313" key="7">
    <source>
        <dbReference type="Proteomes" id="UP000033428"/>
    </source>
</evidence>
<dbReference type="GO" id="GO:0009231">
    <property type="term" value="P:riboflavin biosynthetic process"/>
    <property type="evidence" value="ECO:0007669"/>
    <property type="project" value="TreeGrafter"/>
</dbReference>
<evidence type="ECO:0000256" key="1">
    <source>
        <dbReference type="ARBA" id="ARBA00001947"/>
    </source>
</evidence>
<comment type="cofactor">
    <cofactor evidence="1">
        <name>Zn(2+)</name>
        <dbReference type="ChEBI" id="CHEBI:29105"/>
    </cofactor>
</comment>
<comment type="caution">
    <text evidence="6">The sequence shown here is derived from an EMBL/GenBank/DDBJ whole genome shotgun (WGS) entry which is preliminary data.</text>
</comment>
<name>A0A0F0CTJ0_9BACT</name>
<dbReference type="EMBL" id="JYNY01000275">
    <property type="protein sequence ID" value="KJJ84740.1"/>
    <property type="molecule type" value="Genomic_DNA"/>
</dbReference>
<dbReference type="PANTHER" id="PTHR35005">
    <property type="entry name" value="3-DEHYDRO-SCYLLO-INOSOSE HYDROLASE"/>
    <property type="match status" value="1"/>
</dbReference>
<accession>A0A0F0CTJ0</accession>
<protein>
    <submittedName>
        <fullName evidence="6">Creatininase</fullName>
        <ecNumber evidence="6">3.5.3.3</ecNumber>
    </submittedName>
</protein>
<comment type="similarity">
    <text evidence="5">Belongs to the creatininase superfamily.</text>
</comment>
<dbReference type="AlphaFoldDB" id="A0A0F0CTJ0"/>
<dbReference type="GO" id="GO:0016980">
    <property type="term" value="F:creatinase activity"/>
    <property type="evidence" value="ECO:0007669"/>
    <property type="project" value="UniProtKB-EC"/>
</dbReference>
<keyword evidence="3 6" id="KW-0378">Hydrolase</keyword>
<dbReference type="InterPro" id="IPR003785">
    <property type="entry name" value="Creatininase/forma_Hydrolase"/>
</dbReference>
<gene>
    <name evidence="6" type="ORF">OMAG_001385</name>
</gene>
<dbReference type="GO" id="GO:0046872">
    <property type="term" value="F:metal ion binding"/>
    <property type="evidence" value="ECO:0007669"/>
    <property type="project" value="UniProtKB-KW"/>
</dbReference>
<keyword evidence="2" id="KW-0479">Metal-binding</keyword>
<sequence>MLIEEITMEDYKNHLKKTKTIIIPFGVVEEHGSHLPLNTDTIIVCEILKAVAQKRAVFVAPPVNYGVCTTTGKHIGTLSISSSALRAITRDLIKDAYNKGLRNFFLISGHGGSLHMSALKEVAEQLIDDLDDLKIAAFSPYDILWKELSAICETPGDSHGGELETSLILALAPHLVKGRATEEYPKLPRPFIVRDKVKYWPGGVWGNPEKATREKGLQAIEIIVSKVVELIDELKTGY</sequence>
<keyword evidence="4" id="KW-0862">Zinc</keyword>
<evidence type="ECO:0000256" key="5">
    <source>
        <dbReference type="ARBA" id="ARBA00024029"/>
    </source>
</evidence>
<dbReference type="InterPro" id="IPR024087">
    <property type="entry name" value="Creatininase-like_sf"/>
</dbReference>
<evidence type="ECO:0000256" key="2">
    <source>
        <dbReference type="ARBA" id="ARBA00022723"/>
    </source>
</evidence>
<evidence type="ECO:0000313" key="6">
    <source>
        <dbReference type="EMBL" id="KJJ84740.1"/>
    </source>
</evidence>
<dbReference type="SUPFAM" id="SSF102215">
    <property type="entry name" value="Creatininase"/>
    <property type="match status" value="1"/>
</dbReference>
<dbReference type="Pfam" id="PF02633">
    <property type="entry name" value="Creatininase"/>
    <property type="match status" value="1"/>
</dbReference>
<dbReference type="EC" id="3.5.3.3" evidence="6"/>
<dbReference type="Proteomes" id="UP000033428">
    <property type="component" value="Unassembled WGS sequence"/>
</dbReference>
<keyword evidence="7" id="KW-1185">Reference proteome</keyword>
<reference evidence="6 7" key="1">
    <citation type="submission" date="2015-02" db="EMBL/GenBank/DDBJ databases">
        <title>Single-cell genomics of uncultivated deep-branching MTB reveals a conserved set of magnetosome genes.</title>
        <authorList>
            <person name="Kolinko S."/>
            <person name="Richter M."/>
            <person name="Glockner F.O."/>
            <person name="Brachmann A."/>
            <person name="Schuler D."/>
        </authorList>
    </citation>
    <scope>NUCLEOTIDE SEQUENCE [LARGE SCALE GENOMIC DNA]</scope>
    <source>
        <strain evidence="6">SKK-01</strain>
    </source>
</reference>
<evidence type="ECO:0000256" key="3">
    <source>
        <dbReference type="ARBA" id="ARBA00022801"/>
    </source>
</evidence>
<proteinExistence type="inferred from homology"/>
<dbReference type="PANTHER" id="PTHR35005:SF1">
    <property type="entry name" value="2-AMINO-5-FORMYLAMINO-6-RIBOSYLAMINOPYRIMIDIN-4(3H)-ONE 5'-MONOPHOSPHATE DEFORMYLASE"/>
    <property type="match status" value="1"/>
</dbReference>
<organism evidence="6 7">
    <name type="scientific">Candidatus Omnitrophus magneticus</name>
    <dbReference type="NCBI Taxonomy" id="1609969"/>
    <lineage>
        <taxon>Bacteria</taxon>
        <taxon>Pseudomonadati</taxon>
        <taxon>Candidatus Omnitrophota</taxon>
        <taxon>Candidatus Omnitrophus</taxon>
    </lineage>
</organism>
<evidence type="ECO:0000256" key="4">
    <source>
        <dbReference type="ARBA" id="ARBA00022833"/>
    </source>
</evidence>
<dbReference type="PATRIC" id="fig|1609969.3.peg.1479"/>